<reference evidence="2" key="2">
    <citation type="submission" date="2021-08" db="EMBL/GenBank/DDBJ databases">
        <authorList>
            <person name="Gostincar C."/>
            <person name="Sun X."/>
            <person name="Song Z."/>
            <person name="Gunde-Cimerman N."/>
        </authorList>
    </citation>
    <scope>NUCLEOTIDE SEQUENCE</scope>
    <source>
        <strain evidence="2">EXF-8016</strain>
    </source>
</reference>
<feature type="compositionally biased region" description="Polar residues" evidence="1">
    <location>
        <begin position="170"/>
        <end position="180"/>
    </location>
</feature>
<dbReference type="EMBL" id="JAHFYH010000034">
    <property type="protein sequence ID" value="KAH0221117.1"/>
    <property type="molecule type" value="Genomic_DNA"/>
</dbReference>
<feature type="non-terminal residue" evidence="2">
    <location>
        <position position="597"/>
    </location>
</feature>
<gene>
    <name evidence="2" type="ORF">KCV03_g5219</name>
</gene>
<feature type="compositionally biased region" description="Basic and acidic residues" evidence="1">
    <location>
        <begin position="159"/>
        <end position="169"/>
    </location>
</feature>
<evidence type="ECO:0000313" key="2">
    <source>
        <dbReference type="EMBL" id="KAH0221117.1"/>
    </source>
</evidence>
<dbReference type="OrthoDB" id="3945237at2759"/>
<feature type="region of interest" description="Disordered" evidence="1">
    <location>
        <begin position="565"/>
        <end position="597"/>
    </location>
</feature>
<dbReference type="AlphaFoldDB" id="A0A9P8GFQ5"/>
<reference evidence="2" key="1">
    <citation type="journal article" date="2021" name="J Fungi (Basel)">
        <title>Virulence traits and population genomics of the black yeast Aureobasidium melanogenum.</title>
        <authorList>
            <person name="Cernosa A."/>
            <person name="Sun X."/>
            <person name="Gostincar C."/>
            <person name="Fang C."/>
            <person name="Gunde-Cimerman N."/>
            <person name="Song Z."/>
        </authorList>
    </citation>
    <scope>NUCLEOTIDE SEQUENCE</scope>
    <source>
        <strain evidence="2">EXF-8016</strain>
    </source>
</reference>
<accession>A0A9P8GFQ5</accession>
<feature type="compositionally biased region" description="Polar residues" evidence="1">
    <location>
        <begin position="586"/>
        <end position="597"/>
    </location>
</feature>
<feature type="region of interest" description="Disordered" evidence="1">
    <location>
        <begin position="27"/>
        <end position="81"/>
    </location>
</feature>
<protein>
    <submittedName>
        <fullName evidence="2">Uncharacterized protein</fullName>
    </submittedName>
</protein>
<proteinExistence type="predicted"/>
<feature type="compositionally biased region" description="Low complexity" evidence="1">
    <location>
        <begin position="30"/>
        <end position="43"/>
    </location>
</feature>
<comment type="caution">
    <text evidence="2">The sequence shown here is derived from an EMBL/GenBank/DDBJ whole genome shotgun (WGS) entry which is preliminary data.</text>
</comment>
<feature type="region of interest" description="Disordered" evidence="1">
    <location>
        <begin position="427"/>
        <end position="524"/>
    </location>
</feature>
<feature type="compositionally biased region" description="Polar residues" evidence="1">
    <location>
        <begin position="206"/>
        <end position="235"/>
    </location>
</feature>
<feature type="region of interest" description="Disordered" evidence="1">
    <location>
        <begin position="266"/>
        <end position="288"/>
    </location>
</feature>
<evidence type="ECO:0000256" key="1">
    <source>
        <dbReference type="SAM" id="MobiDB-lite"/>
    </source>
</evidence>
<feature type="region of interest" description="Disordered" evidence="1">
    <location>
        <begin position="151"/>
        <end position="238"/>
    </location>
</feature>
<feature type="compositionally biased region" description="Polar residues" evidence="1">
    <location>
        <begin position="302"/>
        <end position="320"/>
    </location>
</feature>
<evidence type="ECO:0000313" key="3">
    <source>
        <dbReference type="Proteomes" id="UP000767238"/>
    </source>
</evidence>
<feature type="compositionally biased region" description="Polar residues" evidence="1">
    <location>
        <begin position="266"/>
        <end position="275"/>
    </location>
</feature>
<feature type="compositionally biased region" description="Basic and acidic residues" evidence="1">
    <location>
        <begin position="565"/>
        <end position="576"/>
    </location>
</feature>
<name>A0A9P8GFQ5_AURME</name>
<sequence length="597" mass="65779">MDLRQYLIAPHEQVQNRPSHHHTLVYTDSQHQPQPQQQPQQHRQQFRSHTQHHLQQQSKQHQPQHQHRSLNTANAKDPATPEVLITRDQVLKGLSLYPDILASVLLSKTHGGGNVAAHSPNQNHNDDTAGEYQISHSKSGMLGSEQMDSCYPSAGQEQRMQRKSDKRSNIDNAKQMSSAKPTDMEPTTAATIPTSPRAGGYAKGQRLQQRQQRCSPQVSHVQRQGQGHLSSTTVAAGSIPTPALSKTLKRKASKAGGVSWAGDILNTNADASSFPNKKKARKSGMTNEEQEVIDDAFEQFGKRSNPSSTFATQSLQASDTDSTKDTTNRATEPKPLTTPTDLVVGKHHVAAAQKTTKAAKNKAAAAHDNLTTTTIPLPSSFQFYTSSIPSKPQHCVKASQHSKIHATCFAWYHGFCPFGNKGGGGGGWGSKDKGDTDNNGNKDNNGKKKKQKGQKNKCRYLHALTEPRSYVQPPRGYVHGKHHMHPEQSNSGGQSKDGGQSKEDKHYNSNNEAEVEEIKTEDSNMKEEDTLLANTAQLTQDTKLASTTQCTLDWCPGDWLWDHDYDDNHSHNHSSPEEETLDSADLTDSTVKISQKH</sequence>
<feature type="region of interest" description="Disordered" evidence="1">
    <location>
        <begin position="301"/>
        <end position="340"/>
    </location>
</feature>
<feature type="compositionally biased region" description="Low complexity" evidence="1">
    <location>
        <begin position="488"/>
        <end position="498"/>
    </location>
</feature>
<feature type="compositionally biased region" description="Basic residues" evidence="1">
    <location>
        <begin position="447"/>
        <end position="460"/>
    </location>
</feature>
<organism evidence="2 3">
    <name type="scientific">Aureobasidium melanogenum</name>
    <name type="common">Aureobasidium pullulans var. melanogenum</name>
    <dbReference type="NCBI Taxonomy" id="46634"/>
    <lineage>
        <taxon>Eukaryota</taxon>
        <taxon>Fungi</taxon>
        <taxon>Dikarya</taxon>
        <taxon>Ascomycota</taxon>
        <taxon>Pezizomycotina</taxon>
        <taxon>Dothideomycetes</taxon>
        <taxon>Dothideomycetidae</taxon>
        <taxon>Dothideales</taxon>
        <taxon>Saccotheciaceae</taxon>
        <taxon>Aureobasidium</taxon>
    </lineage>
</organism>
<dbReference type="Proteomes" id="UP000767238">
    <property type="component" value="Unassembled WGS sequence"/>
</dbReference>